<evidence type="ECO:0008006" key="4">
    <source>
        <dbReference type="Google" id="ProtNLM"/>
    </source>
</evidence>
<gene>
    <name evidence="2" type="ORF">RE431_04135</name>
</gene>
<feature type="signal peptide" evidence="1">
    <location>
        <begin position="1"/>
        <end position="19"/>
    </location>
</feature>
<feature type="chain" id="PRO_5046078258" description="Nicotinate-nucleotide adenylyltransferase" evidence="1">
    <location>
        <begin position="20"/>
        <end position="187"/>
    </location>
</feature>
<evidence type="ECO:0000313" key="3">
    <source>
        <dbReference type="Proteomes" id="UP001257234"/>
    </source>
</evidence>
<name>A0ABU1ENM7_9FLAO</name>
<accession>A0ABU1ENM7</accession>
<evidence type="ECO:0000256" key="1">
    <source>
        <dbReference type="SAM" id="SignalP"/>
    </source>
</evidence>
<protein>
    <recommendedName>
        <fullName evidence="4">Nicotinate-nucleotide adenylyltransferase</fullName>
    </recommendedName>
</protein>
<organism evidence="2 3">
    <name type="scientific">Christiangramia sediminicola</name>
    <dbReference type="NCBI Taxonomy" id="3073267"/>
    <lineage>
        <taxon>Bacteria</taxon>
        <taxon>Pseudomonadati</taxon>
        <taxon>Bacteroidota</taxon>
        <taxon>Flavobacteriia</taxon>
        <taxon>Flavobacteriales</taxon>
        <taxon>Flavobacteriaceae</taxon>
        <taxon>Christiangramia</taxon>
    </lineage>
</organism>
<dbReference type="SUPFAM" id="SSF160574">
    <property type="entry name" value="BT0923-like"/>
    <property type="match status" value="1"/>
</dbReference>
<sequence length="187" mass="21144">MKTLIFSLLLIAATFVGHAQEQEITQLEEAKVGFAPLEAKITRIGDSFAYTVEEEYTGEFSEDPIAFMKSNFDINNFIAEIDGDENTSYLVTFKSSKGQLSADFNHEGDLVRTYQKFKDIALPLDVRREVYMSNKGWNMTSNKYIASGDGDLIEKEVYKIKLENGNQKRNIKLDPRSVAKSTVAFND</sequence>
<dbReference type="Gene3D" id="3.10.450.360">
    <property type="match status" value="1"/>
</dbReference>
<dbReference type="Proteomes" id="UP001257234">
    <property type="component" value="Unassembled WGS sequence"/>
</dbReference>
<dbReference type="EMBL" id="JAVJIU010000002">
    <property type="protein sequence ID" value="MDR5589813.1"/>
    <property type="molecule type" value="Genomic_DNA"/>
</dbReference>
<reference evidence="3" key="1">
    <citation type="submission" date="2023-07" db="EMBL/GenBank/DDBJ databases">
        <title>Christiangramia sp. SM2212., a novel bacterium of the family Flavobacteriaceae isolated from the sea sediment.</title>
        <authorList>
            <person name="Wang J."/>
            <person name="Zhang X."/>
        </authorList>
    </citation>
    <scope>NUCLEOTIDE SEQUENCE [LARGE SCALE GENOMIC DNA]</scope>
    <source>
        <strain evidence="3">SM2212</strain>
    </source>
</reference>
<dbReference type="RefSeq" id="WP_309560702.1">
    <property type="nucleotide sequence ID" value="NZ_JAVJIU010000002.1"/>
</dbReference>
<evidence type="ECO:0000313" key="2">
    <source>
        <dbReference type="EMBL" id="MDR5589813.1"/>
    </source>
</evidence>
<keyword evidence="3" id="KW-1185">Reference proteome</keyword>
<comment type="caution">
    <text evidence="2">The sequence shown here is derived from an EMBL/GenBank/DDBJ whole genome shotgun (WGS) entry which is preliminary data.</text>
</comment>
<proteinExistence type="predicted"/>
<keyword evidence="1" id="KW-0732">Signal</keyword>